<keyword evidence="4" id="KW-0378">Hydrolase</keyword>
<proteinExistence type="inferred from homology"/>
<evidence type="ECO:0000256" key="3">
    <source>
        <dbReference type="ARBA" id="ARBA00022692"/>
    </source>
</evidence>
<keyword evidence="6 7" id="KW-0472">Membrane</keyword>
<dbReference type="InterPro" id="IPR022764">
    <property type="entry name" value="Peptidase_S54_rhomboid_dom"/>
</dbReference>
<feature type="transmembrane region" description="Helical" evidence="7">
    <location>
        <begin position="126"/>
        <end position="145"/>
    </location>
</feature>
<evidence type="ECO:0000256" key="2">
    <source>
        <dbReference type="ARBA" id="ARBA00009045"/>
    </source>
</evidence>
<feature type="transmembrane region" description="Helical" evidence="7">
    <location>
        <begin position="178"/>
        <end position="195"/>
    </location>
</feature>
<dbReference type="Gene3D" id="1.20.1540.10">
    <property type="entry name" value="Rhomboid-like"/>
    <property type="match status" value="1"/>
</dbReference>
<comment type="similarity">
    <text evidence="2">Belongs to the peptidase S54 family.</text>
</comment>
<keyword evidence="10" id="KW-1185">Reference proteome</keyword>
<evidence type="ECO:0000259" key="8">
    <source>
        <dbReference type="Pfam" id="PF01694"/>
    </source>
</evidence>
<dbReference type="Proteomes" id="UP000538955">
    <property type="component" value="Unassembled WGS sequence"/>
</dbReference>
<keyword evidence="9" id="KW-0645">Protease</keyword>
<comment type="subcellular location">
    <subcellularLocation>
        <location evidence="1">Membrane</location>
        <topology evidence="1">Multi-pass membrane protein</topology>
    </subcellularLocation>
</comment>
<sequence length="208" mass="22850">MKSKLKSIYQFFASLDTVTKTLLWINLIAYIFVVIQYGMDAIWGLDVEQLLTIGGVTGDSPLVSVLISMFLHYSLLHFVINMAILVLLSRTVSANFSPMEYLLVYLLAGIVGNLIAQDFIPKVVSVGASGGIYGLIGLLLISALFKKKFPELNAMFMFIFITAIVFIVGTFFSAISNVTSHIIGLLIGSGSAFLIQNFKLEVYREDAS</sequence>
<keyword evidence="5 7" id="KW-1133">Transmembrane helix</keyword>
<dbReference type="SUPFAM" id="SSF144091">
    <property type="entry name" value="Rhomboid-like"/>
    <property type="match status" value="1"/>
</dbReference>
<evidence type="ECO:0000256" key="4">
    <source>
        <dbReference type="ARBA" id="ARBA00022801"/>
    </source>
</evidence>
<accession>A0ABX1SRX7</accession>
<dbReference type="PANTHER" id="PTHR43731">
    <property type="entry name" value="RHOMBOID PROTEASE"/>
    <property type="match status" value="1"/>
</dbReference>
<feature type="transmembrane region" description="Helical" evidence="7">
    <location>
        <begin position="152"/>
        <end position="172"/>
    </location>
</feature>
<gene>
    <name evidence="9" type="ORF">HHM24_04265</name>
</gene>
<evidence type="ECO:0000313" key="9">
    <source>
        <dbReference type="EMBL" id="NMK53966.1"/>
    </source>
</evidence>
<feature type="domain" description="Peptidase S54 rhomboid" evidence="8">
    <location>
        <begin position="64"/>
        <end position="195"/>
    </location>
</feature>
<dbReference type="PANTHER" id="PTHR43731:SF14">
    <property type="entry name" value="PRESENILIN-ASSOCIATED RHOMBOID-LIKE PROTEIN, MITOCHONDRIAL"/>
    <property type="match status" value="1"/>
</dbReference>
<dbReference type="GO" id="GO:0008233">
    <property type="term" value="F:peptidase activity"/>
    <property type="evidence" value="ECO:0007669"/>
    <property type="project" value="UniProtKB-KW"/>
</dbReference>
<keyword evidence="3 7" id="KW-0812">Transmembrane</keyword>
<evidence type="ECO:0000256" key="1">
    <source>
        <dbReference type="ARBA" id="ARBA00004141"/>
    </source>
</evidence>
<dbReference type="InterPro" id="IPR050925">
    <property type="entry name" value="Rhomboid_protease_S54"/>
</dbReference>
<organism evidence="9 10">
    <name type="scientific">Staphylococcus capitis</name>
    <dbReference type="NCBI Taxonomy" id="29388"/>
    <lineage>
        <taxon>Bacteria</taxon>
        <taxon>Bacillati</taxon>
        <taxon>Bacillota</taxon>
        <taxon>Bacilli</taxon>
        <taxon>Bacillales</taxon>
        <taxon>Staphylococcaceae</taxon>
        <taxon>Staphylococcus</taxon>
    </lineage>
</organism>
<feature type="transmembrane region" description="Helical" evidence="7">
    <location>
        <begin position="65"/>
        <end position="89"/>
    </location>
</feature>
<dbReference type="InterPro" id="IPR035952">
    <property type="entry name" value="Rhomboid-like_sf"/>
</dbReference>
<dbReference type="RefSeq" id="WP_168992928.1">
    <property type="nucleotide sequence ID" value="NZ_JABBMI010000055.1"/>
</dbReference>
<protein>
    <submittedName>
        <fullName evidence="9">Rhomboid family intramembrane serine protease</fullName>
    </submittedName>
</protein>
<comment type="caution">
    <text evidence="9">The sequence shown here is derived from an EMBL/GenBank/DDBJ whole genome shotgun (WGS) entry which is preliminary data.</text>
</comment>
<dbReference type="Pfam" id="PF01694">
    <property type="entry name" value="Rhomboid"/>
    <property type="match status" value="1"/>
</dbReference>
<dbReference type="EMBL" id="JABBMI010000055">
    <property type="protein sequence ID" value="NMK53966.1"/>
    <property type="molecule type" value="Genomic_DNA"/>
</dbReference>
<evidence type="ECO:0000256" key="7">
    <source>
        <dbReference type="SAM" id="Phobius"/>
    </source>
</evidence>
<evidence type="ECO:0000313" key="10">
    <source>
        <dbReference type="Proteomes" id="UP000538955"/>
    </source>
</evidence>
<reference evidence="9 10" key="1">
    <citation type="submission" date="2020-04" db="EMBL/GenBank/DDBJ databases">
        <title>The Epidemiology and Molecular Characteristics of Linezolid-Resistant Staphylococcus capitis in Huashan Hospital, Shanghai.</title>
        <authorList>
            <person name="Ding L."/>
            <person name="Li P."/>
            <person name="Yang Y."/>
            <person name="Lin D."/>
            <person name="Xu X."/>
        </authorList>
    </citation>
    <scope>NUCLEOTIDE SEQUENCE [LARGE SCALE GENOMIC DNA]</scope>
    <source>
        <strain evidence="9 10">17-84</strain>
    </source>
</reference>
<evidence type="ECO:0000256" key="6">
    <source>
        <dbReference type="ARBA" id="ARBA00023136"/>
    </source>
</evidence>
<feature type="transmembrane region" description="Helical" evidence="7">
    <location>
        <begin position="21"/>
        <end position="45"/>
    </location>
</feature>
<dbReference type="GO" id="GO:0006508">
    <property type="term" value="P:proteolysis"/>
    <property type="evidence" value="ECO:0007669"/>
    <property type="project" value="UniProtKB-KW"/>
</dbReference>
<evidence type="ECO:0000256" key="5">
    <source>
        <dbReference type="ARBA" id="ARBA00022989"/>
    </source>
</evidence>
<name>A0ABX1SRX7_STACP</name>
<feature type="transmembrane region" description="Helical" evidence="7">
    <location>
        <begin position="101"/>
        <end position="120"/>
    </location>
</feature>